<dbReference type="InterPro" id="IPR047197">
    <property type="entry name" value="THYN1-like_EVE"/>
</dbReference>
<dbReference type="Gene3D" id="3.10.590.10">
    <property type="entry name" value="ph1033 like domains"/>
    <property type="match status" value="1"/>
</dbReference>
<gene>
    <name evidence="2" type="ORF">GCM10010833_13120</name>
</gene>
<dbReference type="CDD" id="cd21133">
    <property type="entry name" value="EVE"/>
    <property type="match status" value="1"/>
</dbReference>
<comment type="caution">
    <text evidence="2">The sequence shown here is derived from an EMBL/GenBank/DDBJ whole genome shotgun (WGS) entry which is preliminary data.</text>
</comment>
<name>A0ABQ1J7X2_9SPHN</name>
<dbReference type="Pfam" id="PF01878">
    <property type="entry name" value="EVE"/>
    <property type="match status" value="1"/>
</dbReference>
<evidence type="ECO:0000313" key="3">
    <source>
        <dbReference type="Proteomes" id="UP000614261"/>
    </source>
</evidence>
<dbReference type="SUPFAM" id="SSF88697">
    <property type="entry name" value="PUA domain-like"/>
    <property type="match status" value="1"/>
</dbReference>
<protein>
    <submittedName>
        <fullName evidence="2">Ubiquinol-cytochrome c reductase</fullName>
    </submittedName>
</protein>
<evidence type="ECO:0000259" key="1">
    <source>
        <dbReference type="Pfam" id="PF01878"/>
    </source>
</evidence>
<sequence>MTQYWLMKSEPDEYGWADLVKAGEGVWDGVRNAQASNNLKAMQVGDLALFYHSRTGLEAVGVMEISAAAFPDPKDKTGRWVAVKVKPVHPLNRPVTLKAMKARPSLADMAMLRQSRLSVAQLNADEWGEILKMAGNGSAAPA</sequence>
<feature type="domain" description="EVE" evidence="1">
    <location>
        <begin position="3"/>
        <end position="133"/>
    </location>
</feature>
<proteinExistence type="predicted"/>
<dbReference type="EMBL" id="BMGD01000002">
    <property type="protein sequence ID" value="GGB59669.1"/>
    <property type="molecule type" value="Genomic_DNA"/>
</dbReference>
<evidence type="ECO:0000313" key="2">
    <source>
        <dbReference type="EMBL" id="GGB59669.1"/>
    </source>
</evidence>
<accession>A0ABQ1J7X2</accession>
<organism evidence="2 3">
    <name type="scientific">Blastomonas aquatica</name>
    <dbReference type="NCBI Taxonomy" id="1510276"/>
    <lineage>
        <taxon>Bacteria</taxon>
        <taxon>Pseudomonadati</taxon>
        <taxon>Pseudomonadota</taxon>
        <taxon>Alphaproteobacteria</taxon>
        <taxon>Sphingomonadales</taxon>
        <taxon>Sphingomonadaceae</taxon>
        <taxon>Blastomonas</taxon>
    </lineage>
</organism>
<dbReference type="PANTHER" id="PTHR14087:SF7">
    <property type="entry name" value="THYMOCYTE NUCLEAR PROTEIN 1"/>
    <property type="match status" value="1"/>
</dbReference>
<dbReference type="InterPro" id="IPR052181">
    <property type="entry name" value="5hmC_binding"/>
</dbReference>
<dbReference type="RefSeq" id="WP_229736863.1">
    <property type="nucleotide sequence ID" value="NZ_BMGD01000002.1"/>
</dbReference>
<dbReference type="PANTHER" id="PTHR14087">
    <property type="entry name" value="THYMOCYTE NUCLEAR PROTEIN 1"/>
    <property type="match status" value="1"/>
</dbReference>
<keyword evidence="3" id="KW-1185">Reference proteome</keyword>
<dbReference type="InterPro" id="IPR002740">
    <property type="entry name" value="EVE_domain"/>
</dbReference>
<reference evidence="3" key="1">
    <citation type="journal article" date="2019" name="Int. J. Syst. Evol. Microbiol.">
        <title>The Global Catalogue of Microorganisms (GCM) 10K type strain sequencing project: providing services to taxonomists for standard genome sequencing and annotation.</title>
        <authorList>
            <consortium name="The Broad Institute Genomics Platform"/>
            <consortium name="The Broad Institute Genome Sequencing Center for Infectious Disease"/>
            <person name="Wu L."/>
            <person name="Ma J."/>
        </authorList>
    </citation>
    <scope>NUCLEOTIDE SEQUENCE [LARGE SCALE GENOMIC DNA]</scope>
    <source>
        <strain evidence="3">CGMCC 1.12851</strain>
    </source>
</reference>
<dbReference type="Proteomes" id="UP000614261">
    <property type="component" value="Unassembled WGS sequence"/>
</dbReference>
<dbReference type="InterPro" id="IPR015947">
    <property type="entry name" value="PUA-like_sf"/>
</dbReference>